<name>A0A9W6UY37_9ACTN</name>
<dbReference type="EMBL" id="BSSA01000001">
    <property type="protein sequence ID" value="GLW68044.1"/>
    <property type="molecule type" value="Genomic_DNA"/>
</dbReference>
<dbReference type="Proteomes" id="UP001165041">
    <property type="component" value="Unassembled WGS sequence"/>
</dbReference>
<sequence>MAAVPPSVANRSSCPSGGPPVHEFVLQVAGDDLLGAGQHPVGDGVVVADGGVREFVQEGVAVEVEAVDGEAGAGGEQVDAGQFGVGAGELVVAGGDAVLFGHAAEVVGGPDPAGLGEGEVAEGEHGLAGAGADPVGVAAARVEHVDGGLVLLPGPVGLVVLGEPDELALELERAEPGEALDLLAADRRLAHGALLSGGGRTVQPSRATMIAPQMVSRTFPAAYGMV</sequence>
<comment type="caution">
    <text evidence="1">The sequence shown here is derived from an EMBL/GenBank/DDBJ whole genome shotgun (WGS) entry which is preliminary data.</text>
</comment>
<proteinExistence type="predicted"/>
<dbReference type="AlphaFoldDB" id="A0A9W6UY37"/>
<gene>
    <name evidence="1" type="ORF">Kpho02_03430</name>
</gene>
<organism evidence="1 2">
    <name type="scientific">Kitasatospora phosalacinea</name>
    <dbReference type="NCBI Taxonomy" id="2065"/>
    <lineage>
        <taxon>Bacteria</taxon>
        <taxon>Bacillati</taxon>
        <taxon>Actinomycetota</taxon>
        <taxon>Actinomycetes</taxon>
        <taxon>Kitasatosporales</taxon>
        <taxon>Streptomycetaceae</taxon>
        <taxon>Kitasatospora</taxon>
    </lineage>
</organism>
<evidence type="ECO:0000313" key="1">
    <source>
        <dbReference type="EMBL" id="GLW68044.1"/>
    </source>
</evidence>
<reference evidence="1" key="1">
    <citation type="submission" date="2023-02" db="EMBL/GenBank/DDBJ databases">
        <title>Kitasatospora phosalacinea NBRC 14627.</title>
        <authorList>
            <person name="Ichikawa N."/>
            <person name="Sato H."/>
            <person name="Tonouchi N."/>
        </authorList>
    </citation>
    <scope>NUCLEOTIDE SEQUENCE</scope>
    <source>
        <strain evidence="1">NBRC 14627</strain>
    </source>
</reference>
<evidence type="ECO:0000313" key="2">
    <source>
        <dbReference type="Proteomes" id="UP001165041"/>
    </source>
</evidence>
<protein>
    <submittedName>
        <fullName evidence="1">Uncharacterized protein</fullName>
    </submittedName>
</protein>
<accession>A0A9W6UY37</accession>